<dbReference type="Proteomes" id="UP001148629">
    <property type="component" value="Unassembled WGS sequence"/>
</dbReference>
<dbReference type="EMBL" id="JANRMS010000215">
    <property type="protein sequence ID" value="KAJ3544040.1"/>
    <property type="molecule type" value="Genomic_DNA"/>
</dbReference>
<sequence>MAVSPTFHQGFPEDSSWWIRTPRPDVEFPVSQGSCSMDKISVLIEKPERARVIAALALNLFVFENKRQASRERLNCPFHCKEDFSNATILMQHVLECRRFSTDEVYCNCCGGFHSFSDNSQNDRFCGDDDIASPLIEKPRKNSTVRKLTDKRFPARGERISQLYPFVDGEIRYAVRHEYAQTAVDVLARRTRLAFLNAQAALEALPKVVDIMAEELKWNRQRQELEWRESVAYLESMGLPKPMLTATRKQVEQGKLDFANSLEWKMYSRHDKPTGEE</sequence>
<evidence type="ECO:0000313" key="1">
    <source>
        <dbReference type="EMBL" id="KAJ3544040.1"/>
    </source>
</evidence>
<proteinExistence type="predicted"/>
<accession>A0ACC1SQ50</accession>
<evidence type="ECO:0000313" key="2">
    <source>
        <dbReference type="Proteomes" id="UP001148629"/>
    </source>
</evidence>
<organism evidence="1 2">
    <name type="scientific">Fusarium decemcellulare</name>
    <dbReference type="NCBI Taxonomy" id="57161"/>
    <lineage>
        <taxon>Eukaryota</taxon>
        <taxon>Fungi</taxon>
        <taxon>Dikarya</taxon>
        <taxon>Ascomycota</taxon>
        <taxon>Pezizomycotina</taxon>
        <taxon>Sordariomycetes</taxon>
        <taxon>Hypocreomycetidae</taxon>
        <taxon>Hypocreales</taxon>
        <taxon>Nectriaceae</taxon>
        <taxon>Fusarium</taxon>
        <taxon>Fusarium decemcellulare species complex</taxon>
    </lineage>
</organism>
<name>A0ACC1SQ50_9HYPO</name>
<comment type="caution">
    <text evidence="1">The sequence shown here is derived from an EMBL/GenBank/DDBJ whole genome shotgun (WGS) entry which is preliminary data.</text>
</comment>
<keyword evidence="2" id="KW-1185">Reference proteome</keyword>
<reference evidence="1" key="1">
    <citation type="submission" date="2022-08" db="EMBL/GenBank/DDBJ databases">
        <title>Genome Sequence of Fusarium decemcellulare.</title>
        <authorList>
            <person name="Buettner E."/>
        </authorList>
    </citation>
    <scope>NUCLEOTIDE SEQUENCE</scope>
    <source>
        <strain evidence="1">Babe19</strain>
    </source>
</reference>
<gene>
    <name evidence="1" type="ORF">NM208_g3254</name>
</gene>
<protein>
    <submittedName>
        <fullName evidence="1">Uncharacterized protein</fullName>
    </submittedName>
</protein>